<comment type="caution">
    <text evidence="1">The sequence shown here is derived from an EMBL/GenBank/DDBJ whole genome shotgun (WGS) entry which is preliminary data.</text>
</comment>
<dbReference type="InterPro" id="IPR009190">
    <property type="entry name" value="DUF1462"/>
</dbReference>
<protein>
    <recommendedName>
        <fullName evidence="3">Disulfide oxidoreductase YuzD</fullName>
    </recommendedName>
</protein>
<dbReference type="EMBL" id="JJRY01000001">
    <property type="protein sequence ID" value="KEF40080.1"/>
    <property type="molecule type" value="Genomic_DNA"/>
</dbReference>
<dbReference type="SUPFAM" id="SSF52833">
    <property type="entry name" value="Thioredoxin-like"/>
    <property type="match status" value="1"/>
</dbReference>
<organism evidence="1 2">
    <name type="scientific">Schinkia azotoformans MEV2011</name>
    <dbReference type="NCBI Taxonomy" id="1348973"/>
    <lineage>
        <taxon>Bacteria</taxon>
        <taxon>Bacillati</taxon>
        <taxon>Bacillota</taxon>
        <taxon>Bacilli</taxon>
        <taxon>Bacillales</taxon>
        <taxon>Bacillaceae</taxon>
        <taxon>Calidifontibacillus/Schinkia group</taxon>
        <taxon>Schinkia</taxon>
    </lineage>
</organism>
<dbReference type="InterPro" id="IPR036249">
    <property type="entry name" value="Thioredoxin-like_sf"/>
</dbReference>
<dbReference type="InterPro" id="IPR038218">
    <property type="entry name" value="YuzD-like_sp"/>
</dbReference>
<dbReference type="RefSeq" id="WP_035192386.1">
    <property type="nucleotide sequence ID" value="NZ_JJRY01000001.1"/>
</dbReference>
<name>A0A072P3M8_SCHAZ</name>
<dbReference type="Gene3D" id="3.40.30.30">
    <property type="entry name" value="Hypothetical protein sa0798"/>
    <property type="match status" value="1"/>
</dbReference>
<sequence>MSQQNVQIKVYGSEHPCPSCLHSPSSKETFEWLKAALTRKYPNQSITINYIDIEQPSFENDPYVASIQNGDIFYPAVVINDVLVGEGNPQLKTIFAELEKLGYISK</sequence>
<dbReference type="OrthoDB" id="2389679at2"/>
<dbReference type="PATRIC" id="fig|1348973.3.peg.90"/>
<dbReference type="Pfam" id="PF07315">
    <property type="entry name" value="DUF1462"/>
    <property type="match status" value="1"/>
</dbReference>
<dbReference type="Proteomes" id="UP000027936">
    <property type="component" value="Unassembled WGS sequence"/>
</dbReference>
<accession>A0A072P3M8</accession>
<evidence type="ECO:0000313" key="1">
    <source>
        <dbReference type="EMBL" id="KEF40080.1"/>
    </source>
</evidence>
<dbReference type="AlphaFoldDB" id="A0A072P3M8"/>
<gene>
    <name evidence="1" type="ORF">M670_00095</name>
</gene>
<reference evidence="1 2" key="1">
    <citation type="submission" date="2014-04" db="EMBL/GenBank/DDBJ databases">
        <title>Draft genome sequence of Bacillus azotoformans MEV2011, a (co-) denitrifying strain unable to grow in the presence of oxygen.</title>
        <authorList>
            <person name="Nielsen M."/>
            <person name="Schreiber L."/>
            <person name="Finster K."/>
            <person name="Schramm A."/>
        </authorList>
    </citation>
    <scope>NUCLEOTIDE SEQUENCE [LARGE SCALE GENOMIC DNA]</scope>
    <source>
        <strain evidence="1 2">MEV2011</strain>
    </source>
</reference>
<evidence type="ECO:0000313" key="2">
    <source>
        <dbReference type="Proteomes" id="UP000027936"/>
    </source>
</evidence>
<evidence type="ECO:0008006" key="3">
    <source>
        <dbReference type="Google" id="ProtNLM"/>
    </source>
</evidence>
<proteinExistence type="predicted"/>